<dbReference type="Proteomes" id="UP000678895">
    <property type="component" value="Unassembled WGS sequence"/>
</dbReference>
<dbReference type="RefSeq" id="WP_044477810.1">
    <property type="nucleotide sequence ID" value="NZ_BORS01000002.1"/>
</dbReference>
<name>A0A919XY34_9BACL</name>
<reference evidence="1" key="1">
    <citation type="submission" date="2021-03" db="EMBL/GenBank/DDBJ databases">
        <title>Antimicrobial resistance genes in bacteria isolated from Japanese honey, and their potential for conferring macrolide and lincosamide resistance in the American foulbrood pathogen Paenibacillus larvae.</title>
        <authorList>
            <person name="Okamoto M."/>
            <person name="Kumagai M."/>
            <person name="Kanamori H."/>
            <person name="Takamatsu D."/>
        </authorList>
    </citation>
    <scope>NUCLEOTIDE SEQUENCE</scope>
    <source>
        <strain evidence="1">J41TS4</strain>
    </source>
</reference>
<gene>
    <name evidence="1" type="ORF">J41TS4_08620</name>
</gene>
<dbReference type="EMBL" id="BORS01000002">
    <property type="protein sequence ID" value="GIO41104.1"/>
    <property type="molecule type" value="Genomic_DNA"/>
</dbReference>
<comment type="caution">
    <text evidence="1">The sequence shown here is derived from an EMBL/GenBank/DDBJ whole genome shotgun (WGS) entry which is preliminary data.</text>
</comment>
<keyword evidence="2" id="KW-1185">Reference proteome</keyword>
<evidence type="ECO:0000313" key="2">
    <source>
        <dbReference type="Proteomes" id="UP000678895"/>
    </source>
</evidence>
<sequence>MSYQQGMHQQKVLYRADESSIQKLRSMREHFHHICRHYTNQFVRIETMDGHVITGRIVNCDRGLLHLAVPNQGTPRAFFNPYNQDELILTLVLYELLVITLLYT</sequence>
<evidence type="ECO:0000313" key="1">
    <source>
        <dbReference type="EMBL" id="GIO41104.1"/>
    </source>
</evidence>
<accession>A0A919XY34</accession>
<protein>
    <submittedName>
        <fullName evidence="1">Uncharacterized protein</fullName>
    </submittedName>
</protein>
<organism evidence="1 2">
    <name type="scientific">Paenibacillus apis</name>
    <dbReference type="NCBI Taxonomy" id="1792174"/>
    <lineage>
        <taxon>Bacteria</taxon>
        <taxon>Bacillati</taxon>
        <taxon>Bacillota</taxon>
        <taxon>Bacilli</taxon>
        <taxon>Bacillales</taxon>
        <taxon>Paenibacillaceae</taxon>
        <taxon>Paenibacillus</taxon>
    </lineage>
</organism>
<dbReference type="AlphaFoldDB" id="A0A919XY34"/>
<proteinExistence type="predicted"/>